<reference evidence="2 3" key="1">
    <citation type="submission" date="2018-06" db="EMBL/GenBank/DDBJ databases">
        <title>Genomic Encyclopedia of Archaeal and Bacterial Type Strains, Phase II (KMG-II): from individual species to whole genera.</title>
        <authorList>
            <person name="Goeker M."/>
        </authorList>
    </citation>
    <scope>NUCLEOTIDE SEQUENCE [LARGE SCALE GENOMIC DNA]</scope>
    <source>
        <strain evidence="2 3">DSM 15361</strain>
    </source>
</reference>
<evidence type="ECO:0000313" key="2">
    <source>
        <dbReference type="EMBL" id="PZW36973.1"/>
    </source>
</evidence>
<accession>A0A2W7JRE2</accession>
<evidence type="ECO:0000313" key="3">
    <source>
        <dbReference type="Proteomes" id="UP000249542"/>
    </source>
</evidence>
<dbReference type="AlphaFoldDB" id="A0A2W7JRE2"/>
<sequence>MNEVSNHPAKVLKPNLALKKALAYNYVPVEKLEIIDDENGSFETAGIINQQDKIVHISNNFDKNTQNFTAAHELGHALLHKQSVLHRDRPINGISKNVKRNFRTASR</sequence>
<organism evidence="2 3">
    <name type="scientific">Mesonia algae</name>
    <dbReference type="NCBI Taxonomy" id="213248"/>
    <lineage>
        <taxon>Bacteria</taxon>
        <taxon>Pseudomonadati</taxon>
        <taxon>Bacteroidota</taxon>
        <taxon>Flavobacteriia</taxon>
        <taxon>Flavobacteriales</taxon>
        <taxon>Flavobacteriaceae</taxon>
        <taxon>Mesonia</taxon>
    </lineage>
</organism>
<feature type="domain" description="IrrE N-terminal-like" evidence="1">
    <location>
        <begin position="50"/>
        <end position="84"/>
    </location>
</feature>
<proteinExistence type="predicted"/>
<dbReference type="RefSeq" id="WP_170116623.1">
    <property type="nucleotide sequence ID" value="NZ_QKYV01000024.1"/>
</dbReference>
<dbReference type="Proteomes" id="UP000249542">
    <property type="component" value="Unassembled WGS sequence"/>
</dbReference>
<protein>
    <submittedName>
        <fullName evidence="2">Uncharacterized protein DUF955</fullName>
    </submittedName>
</protein>
<keyword evidence="3" id="KW-1185">Reference proteome</keyword>
<evidence type="ECO:0000259" key="1">
    <source>
        <dbReference type="Pfam" id="PF06114"/>
    </source>
</evidence>
<gene>
    <name evidence="2" type="ORF">LX95_02905</name>
</gene>
<dbReference type="InterPro" id="IPR010359">
    <property type="entry name" value="IrrE_HExxH"/>
</dbReference>
<comment type="caution">
    <text evidence="2">The sequence shown here is derived from an EMBL/GenBank/DDBJ whole genome shotgun (WGS) entry which is preliminary data.</text>
</comment>
<dbReference type="Gene3D" id="1.10.10.2910">
    <property type="match status" value="1"/>
</dbReference>
<name>A0A2W7JRE2_9FLAO</name>
<dbReference type="Pfam" id="PF06114">
    <property type="entry name" value="Peptidase_M78"/>
    <property type="match status" value="1"/>
</dbReference>
<dbReference type="EMBL" id="QKYV01000024">
    <property type="protein sequence ID" value="PZW36973.1"/>
    <property type="molecule type" value="Genomic_DNA"/>
</dbReference>